<dbReference type="SUPFAM" id="SSF53067">
    <property type="entry name" value="Actin-like ATPase domain"/>
    <property type="match status" value="2"/>
</dbReference>
<dbReference type="Proteomes" id="UP000315217">
    <property type="component" value="Unassembled WGS sequence"/>
</dbReference>
<dbReference type="PANTHER" id="PTHR43095">
    <property type="entry name" value="SUGAR KINASE"/>
    <property type="match status" value="1"/>
</dbReference>
<evidence type="ECO:0000259" key="11">
    <source>
        <dbReference type="Pfam" id="PF00370"/>
    </source>
</evidence>
<dbReference type="PROSITE" id="PS00445">
    <property type="entry name" value="FGGY_KINASES_2"/>
    <property type="match status" value="1"/>
</dbReference>
<dbReference type="Gene3D" id="3.30.420.40">
    <property type="match status" value="2"/>
</dbReference>
<dbReference type="PANTHER" id="PTHR43095:SF5">
    <property type="entry name" value="XYLULOSE KINASE"/>
    <property type="match status" value="1"/>
</dbReference>
<comment type="caution">
    <text evidence="14">The sequence shown here is derived from an EMBL/GenBank/DDBJ whole genome shotgun (WGS) entry which is preliminary data.</text>
</comment>
<dbReference type="GO" id="GO:0005998">
    <property type="term" value="P:xylulose catabolic process"/>
    <property type="evidence" value="ECO:0007669"/>
    <property type="project" value="UniProtKB-UniRule"/>
</dbReference>
<keyword evidence="2 8" id="KW-0859">Xylose metabolism</keyword>
<dbReference type="Proteomes" id="UP000318661">
    <property type="component" value="Unassembled WGS sequence"/>
</dbReference>
<evidence type="ECO:0000313" key="13">
    <source>
        <dbReference type="EMBL" id="TMJ04348.1"/>
    </source>
</evidence>
<keyword evidence="3 8" id="KW-0808">Transferase</keyword>
<evidence type="ECO:0000313" key="15">
    <source>
        <dbReference type="Proteomes" id="UP000315217"/>
    </source>
</evidence>
<dbReference type="EC" id="2.7.1.17" evidence="8 10"/>
<dbReference type="InterPro" id="IPR043129">
    <property type="entry name" value="ATPase_NBD"/>
</dbReference>
<protein>
    <recommendedName>
        <fullName evidence="8 10">Xylulose kinase</fullName>
        <shortName evidence="8 10">Xylulokinase</shortName>
        <ecNumber evidence="8 10">2.7.1.17</ecNumber>
    </recommendedName>
</protein>
<evidence type="ECO:0000256" key="8">
    <source>
        <dbReference type="HAMAP-Rule" id="MF_02220"/>
    </source>
</evidence>
<keyword evidence="5 8" id="KW-0418">Kinase</keyword>
<dbReference type="PIRSF" id="PIRSF000538">
    <property type="entry name" value="GlpK"/>
    <property type="match status" value="1"/>
</dbReference>
<comment type="similarity">
    <text evidence="1 8 9">Belongs to the FGGY kinase family.</text>
</comment>
<dbReference type="Pfam" id="PF00370">
    <property type="entry name" value="FGGY_N"/>
    <property type="match status" value="1"/>
</dbReference>
<dbReference type="CDD" id="cd07808">
    <property type="entry name" value="ASKHA_NBD_FGGY_EcXK-like"/>
    <property type="match status" value="1"/>
</dbReference>
<reference evidence="15 16" key="1">
    <citation type="journal article" date="2019" name="Nat. Microbiol.">
        <title>Mediterranean grassland soil C-N compound turnover is dependent on rainfall and depth, and is mediated by genomically divergent microorganisms.</title>
        <authorList>
            <person name="Diamond S."/>
            <person name="Andeer P.F."/>
            <person name="Li Z."/>
            <person name="Crits-Christoph A."/>
            <person name="Burstein D."/>
            <person name="Anantharaman K."/>
            <person name="Lane K.R."/>
            <person name="Thomas B.C."/>
            <person name="Pan C."/>
            <person name="Northen T.R."/>
            <person name="Banfield J.F."/>
        </authorList>
    </citation>
    <scope>NUCLEOTIDE SEQUENCE [LARGE SCALE GENOMIC DNA]</scope>
    <source>
        <strain evidence="14">NP_1</strain>
        <strain evidence="13">NP_2</strain>
    </source>
</reference>
<name>A0A537LL54_9BACT</name>
<evidence type="ECO:0000256" key="9">
    <source>
        <dbReference type="RuleBase" id="RU003733"/>
    </source>
</evidence>
<gene>
    <name evidence="8 10 14" type="primary">xylB</name>
    <name evidence="14" type="ORF">E6G98_11485</name>
    <name evidence="13" type="ORF">E6G99_10610</name>
</gene>
<dbReference type="InterPro" id="IPR050406">
    <property type="entry name" value="FGGY_Carb_Kinase"/>
</dbReference>
<evidence type="ECO:0000313" key="16">
    <source>
        <dbReference type="Proteomes" id="UP000318661"/>
    </source>
</evidence>
<dbReference type="Pfam" id="PF02782">
    <property type="entry name" value="FGGY_C"/>
    <property type="match status" value="1"/>
</dbReference>
<evidence type="ECO:0000256" key="10">
    <source>
        <dbReference type="RuleBase" id="RU364073"/>
    </source>
</evidence>
<evidence type="ECO:0000256" key="4">
    <source>
        <dbReference type="ARBA" id="ARBA00022741"/>
    </source>
</evidence>
<dbReference type="InterPro" id="IPR000577">
    <property type="entry name" value="Carb_kinase_FGGY"/>
</dbReference>
<feature type="site" description="Important for activity" evidence="8">
    <location>
        <position position="20"/>
    </location>
</feature>
<dbReference type="GO" id="GO:0042732">
    <property type="term" value="P:D-xylose metabolic process"/>
    <property type="evidence" value="ECO:0007669"/>
    <property type="project" value="UniProtKB-KW"/>
</dbReference>
<comment type="catalytic activity">
    <reaction evidence="8 10">
        <text>D-xylulose + ATP = D-xylulose 5-phosphate + ADP + H(+)</text>
        <dbReference type="Rhea" id="RHEA:10964"/>
        <dbReference type="ChEBI" id="CHEBI:15378"/>
        <dbReference type="ChEBI" id="CHEBI:17140"/>
        <dbReference type="ChEBI" id="CHEBI:30616"/>
        <dbReference type="ChEBI" id="CHEBI:57737"/>
        <dbReference type="ChEBI" id="CHEBI:456216"/>
        <dbReference type="EC" id="2.7.1.17"/>
    </reaction>
</comment>
<keyword evidence="6 8" id="KW-0067">ATP-binding</keyword>
<dbReference type="InterPro" id="IPR018485">
    <property type="entry name" value="FGGY_C"/>
</dbReference>
<proteinExistence type="inferred from homology"/>
<dbReference type="GO" id="GO:0004856">
    <property type="term" value="F:D-xylulokinase activity"/>
    <property type="evidence" value="ECO:0007669"/>
    <property type="project" value="UniProtKB-UniRule"/>
</dbReference>
<keyword evidence="7 8" id="KW-0119">Carbohydrate metabolism</keyword>
<dbReference type="InterPro" id="IPR006000">
    <property type="entry name" value="Xylulokinase"/>
</dbReference>
<feature type="domain" description="Carbohydrate kinase FGGY C-terminal" evidence="12">
    <location>
        <begin position="269"/>
        <end position="459"/>
    </location>
</feature>
<evidence type="ECO:0000256" key="2">
    <source>
        <dbReference type="ARBA" id="ARBA00022629"/>
    </source>
</evidence>
<evidence type="ECO:0000256" key="5">
    <source>
        <dbReference type="ARBA" id="ARBA00022777"/>
    </source>
</evidence>
<dbReference type="NCBIfam" id="TIGR01312">
    <property type="entry name" value="XylB"/>
    <property type="match status" value="1"/>
</dbReference>
<comment type="function">
    <text evidence="8">Catalyzes the phosphorylation of D-xylulose to D-xylulose 5-phosphate.</text>
</comment>
<feature type="active site" description="Proton acceptor" evidence="8">
    <location>
        <position position="252"/>
    </location>
</feature>
<sequence>MSAPAVGPGSSGSPLLLGIDVGTTGAKAVLLDSAGQVAAVATTEYPLLTPRPGWTEQDPTTWWEAAVTSIRRVLNEVRVRERHIAAVGLTGQMHGLVPLDGGGSVLRPAILWNDQRTAEECAWITKRVGAERVIELTGNPVLTGFTAPKIVWMRRHEPDLYARIAHILLPKDYVRYCLTGKHAVDAADASGTSLFDVRGRRWSATMLAALEIPPSWLPRVVESPELTGVVSALAARLTGLNEGTPVVGGAGDQAAQAVGTGIVRTGLVSATIGTSGVVFAHLDQPAVDLQGRLHSFCHAVPSRWHVMGVMLSAGGALRWLRDGLRHDAWFKGGDPYDAMSAEAAEVSPGCEGLVFLPYLTGERTPHADPRARGAFVGLTLRHHRGHLIRAVMEGVALGLRDSLELIRGMGLPVTEIRVSGGGARSPLWRHILADVFRADVATVTTTEGAAYGAALLAGVGRGIFPSVEVACETTVAVVDRAAPDRERAAVYDKLYTVYRDLYLALRPSMHALSTMA</sequence>
<feature type="domain" description="Carbohydrate kinase FGGY N-terminal" evidence="11">
    <location>
        <begin position="16"/>
        <end position="259"/>
    </location>
</feature>
<dbReference type="HAMAP" id="MF_02220">
    <property type="entry name" value="XylB"/>
    <property type="match status" value="1"/>
</dbReference>
<accession>A0A537LL54</accession>
<dbReference type="AlphaFoldDB" id="A0A537LL54"/>
<dbReference type="PROSITE" id="PS00933">
    <property type="entry name" value="FGGY_KINASES_1"/>
    <property type="match status" value="1"/>
</dbReference>
<evidence type="ECO:0000313" key="14">
    <source>
        <dbReference type="EMBL" id="TMJ08736.1"/>
    </source>
</evidence>
<evidence type="ECO:0000256" key="3">
    <source>
        <dbReference type="ARBA" id="ARBA00022679"/>
    </source>
</evidence>
<dbReference type="EMBL" id="VBAI01000182">
    <property type="protein sequence ID" value="TMJ08736.1"/>
    <property type="molecule type" value="Genomic_DNA"/>
</dbReference>
<keyword evidence="4 8" id="KW-0547">Nucleotide-binding</keyword>
<dbReference type="GO" id="GO:0005524">
    <property type="term" value="F:ATP binding"/>
    <property type="evidence" value="ECO:0007669"/>
    <property type="project" value="UniProtKB-UniRule"/>
</dbReference>
<evidence type="ECO:0000256" key="1">
    <source>
        <dbReference type="ARBA" id="ARBA00009156"/>
    </source>
</evidence>
<feature type="binding site" evidence="8">
    <location>
        <begin position="93"/>
        <end position="94"/>
    </location>
    <ligand>
        <name>substrate</name>
    </ligand>
</feature>
<evidence type="ECO:0000259" key="12">
    <source>
        <dbReference type="Pfam" id="PF02782"/>
    </source>
</evidence>
<dbReference type="EMBL" id="VBAJ01000269">
    <property type="protein sequence ID" value="TMJ04348.1"/>
    <property type="molecule type" value="Genomic_DNA"/>
</dbReference>
<evidence type="ECO:0000256" key="6">
    <source>
        <dbReference type="ARBA" id="ARBA00022840"/>
    </source>
</evidence>
<dbReference type="InterPro" id="IPR018484">
    <property type="entry name" value="FGGY_N"/>
</dbReference>
<evidence type="ECO:0000256" key="7">
    <source>
        <dbReference type="ARBA" id="ARBA00023277"/>
    </source>
</evidence>
<dbReference type="InterPro" id="IPR018483">
    <property type="entry name" value="Carb_kinase_FGGY_CS"/>
</dbReference>
<organism evidence="14 15">
    <name type="scientific">Candidatus Segetimicrobium genomatis</name>
    <dbReference type="NCBI Taxonomy" id="2569760"/>
    <lineage>
        <taxon>Bacteria</taxon>
        <taxon>Bacillati</taxon>
        <taxon>Candidatus Sysuimicrobiota</taxon>
        <taxon>Candidatus Sysuimicrobiia</taxon>
        <taxon>Candidatus Sysuimicrobiales</taxon>
        <taxon>Candidatus Segetimicrobiaceae</taxon>
        <taxon>Candidatus Segetimicrobium</taxon>
    </lineage>
</organism>